<name>A0A645C953_9ZZZZ</name>
<dbReference type="PRINTS" id="PR00080">
    <property type="entry name" value="SDRFAMILY"/>
</dbReference>
<dbReference type="FunFam" id="3.40.50.720:FF:000173">
    <property type="entry name" value="3-oxoacyl-[acyl-carrier protein] reductase"/>
    <property type="match status" value="1"/>
</dbReference>
<comment type="similarity">
    <text evidence="1">Belongs to the short-chain dehydrogenases/reductases (SDR) family.</text>
</comment>
<evidence type="ECO:0000313" key="3">
    <source>
        <dbReference type="EMBL" id="MPM71854.1"/>
    </source>
</evidence>
<gene>
    <name evidence="3" type="primary">fabG_93</name>
    <name evidence="3" type="ORF">SDC9_118825</name>
</gene>
<comment type="caution">
    <text evidence="3">The sequence shown here is derived from an EMBL/GenBank/DDBJ whole genome shotgun (WGS) entry which is preliminary data.</text>
</comment>
<dbReference type="EMBL" id="VSSQ01024372">
    <property type="protein sequence ID" value="MPM71854.1"/>
    <property type="molecule type" value="Genomic_DNA"/>
</dbReference>
<dbReference type="PANTHER" id="PTHR42879">
    <property type="entry name" value="3-OXOACYL-(ACYL-CARRIER-PROTEIN) REDUCTASE"/>
    <property type="match status" value="1"/>
</dbReference>
<dbReference type="InterPro" id="IPR050259">
    <property type="entry name" value="SDR"/>
</dbReference>
<dbReference type="GO" id="GO:0004316">
    <property type="term" value="F:3-oxoacyl-[acyl-carrier-protein] reductase (NADPH) activity"/>
    <property type="evidence" value="ECO:0007669"/>
    <property type="project" value="UniProtKB-EC"/>
</dbReference>
<dbReference type="NCBIfam" id="NF005559">
    <property type="entry name" value="PRK07231.1"/>
    <property type="match status" value="1"/>
</dbReference>
<dbReference type="InterPro" id="IPR036291">
    <property type="entry name" value="NAD(P)-bd_dom_sf"/>
</dbReference>
<dbReference type="NCBIfam" id="NF009466">
    <property type="entry name" value="PRK12826.1-2"/>
    <property type="match status" value="1"/>
</dbReference>
<dbReference type="GO" id="GO:0032787">
    <property type="term" value="P:monocarboxylic acid metabolic process"/>
    <property type="evidence" value="ECO:0007669"/>
    <property type="project" value="UniProtKB-ARBA"/>
</dbReference>
<evidence type="ECO:0000256" key="2">
    <source>
        <dbReference type="ARBA" id="ARBA00023002"/>
    </source>
</evidence>
<dbReference type="InterPro" id="IPR002347">
    <property type="entry name" value="SDR_fam"/>
</dbReference>
<accession>A0A645C953</accession>
<keyword evidence="2 3" id="KW-0560">Oxidoreductase</keyword>
<dbReference type="EC" id="1.1.1.100" evidence="3"/>
<sequence length="246" mass="26696">MKFSGKVVLITGGTRGIGKSIALEFAREGATLALNYVNDDERAEENLKEIKEIGGYGILIKGDVSNYTFAGKMMEQVIKTLGKVDILVNNAAISKIGLFMDMEECDYNSVMDINFKSVYNTSHSVIKHMITNKRGNIINISSMWGNLGASCEVLYSSSKGAINSFTKSLAKELAPSNIRVNAVAPGVINTEMNAWLTKEEREELINEIPLGRLGNGEEVAKVVAFLASEDSSYVTGQIINVDGGLQ</sequence>
<dbReference type="Gene3D" id="3.40.50.720">
    <property type="entry name" value="NAD(P)-binding Rossmann-like Domain"/>
    <property type="match status" value="1"/>
</dbReference>
<organism evidence="3">
    <name type="scientific">bioreactor metagenome</name>
    <dbReference type="NCBI Taxonomy" id="1076179"/>
    <lineage>
        <taxon>unclassified sequences</taxon>
        <taxon>metagenomes</taxon>
        <taxon>ecological metagenomes</taxon>
    </lineage>
</organism>
<dbReference type="SUPFAM" id="SSF51735">
    <property type="entry name" value="NAD(P)-binding Rossmann-fold domains"/>
    <property type="match status" value="1"/>
</dbReference>
<dbReference type="InterPro" id="IPR020904">
    <property type="entry name" value="Sc_DH/Rdtase_CS"/>
</dbReference>
<dbReference type="Pfam" id="PF13561">
    <property type="entry name" value="adh_short_C2"/>
    <property type="match status" value="1"/>
</dbReference>
<protein>
    <submittedName>
        <fullName evidence="3">3-oxoacyl-[acyl-carrier-protein] reductase FabG</fullName>
        <ecNumber evidence="3">1.1.1.100</ecNumber>
    </submittedName>
</protein>
<proteinExistence type="inferred from homology"/>
<evidence type="ECO:0000256" key="1">
    <source>
        <dbReference type="ARBA" id="ARBA00006484"/>
    </source>
</evidence>
<dbReference type="PRINTS" id="PR00081">
    <property type="entry name" value="GDHRDH"/>
</dbReference>
<dbReference type="NCBIfam" id="NF047420">
    <property type="entry name" value="EF_P_mod_YmfI"/>
    <property type="match status" value="1"/>
</dbReference>
<dbReference type="PANTHER" id="PTHR42879:SF2">
    <property type="entry name" value="3-OXOACYL-[ACYL-CARRIER-PROTEIN] REDUCTASE FABG"/>
    <property type="match status" value="1"/>
</dbReference>
<dbReference type="PROSITE" id="PS00061">
    <property type="entry name" value="ADH_SHORT"/>
    <property type="match status" value="1"/>
</dbReference>
<reference evidence="3" key="1">
    <citation type="submission" date="2019-08" db="EMBL/GenBank/DDBJ databases">
        <authorList>
            <person name="Kucharzyk K."/>
            <person name="Murdoch R.W."/>
            <person name="Higgins S."/>
            <person name="Loffler F."/>
        </authorList>
    </citation>
    <scope>NUCLEOTIDE SEQUENCE</scope>
</reference>
<dbReference type="AlphaFoldDB" id="A0A645C953"/>